<sequence>MTAQKLTNDLGTVNMSKEVIAVMAGLAAVECYGLVGMAGQGIQDGIAEILGSQHLAKGIEVKVVKDGIRVDLYIIVEYGIKISEVANNVMDRVKYVLENQAGVKVSQVNINVQGVRLDHVE</sequence>
<dbReference type="PANTHER" id="PTHR34297:SF2">
    <property type="entry name" value="ASP23_GLS24 FAMILY ENVELOPE STRESS RESPONSE PROTEIN"/>
    <property type="match status" value="1"/>
</dbReference>
<comment type="similarity">
    <text evidence="1">Belongs to the asp23 family.</text>
</comment>
<dbReference type="Proteomes" id="UP000010880">
    <property type="component" value="Chromosome"/>
</dbReference>
<name>L0K790_HALHC</name>
<dbReference type="RefSeq" id="WP_015326874.1">
    <property type="nucleotide sequence ID" value="NC_019978.1"/>
</dbReference>
<organism evidence="2 3">
    <name type="scientific">Halobacteroides halobius (strain ATCC 35273 / DSM 5150 / MD-1)</name>
    <dbReference type="NCBI Taxonomy" id="748449"/>
    <lineage>
        <taxon>Bacteria</taxon>
        <taxon>Bacillati</taxon>
        <taxon>Bacillota</taxon>
        <taxon>Clostridia</taxon>
        <taxon>Halanaerobiales</taxon>
        <taxon>Halobacteroidaceae</taxon>
        <taxon>Halobacteroides</taxon>
    </lineage>
</organism>
<keyword evidence="3" id="KW-1185">Reference proteome</keyword>
<proteinExistence type="inferred from homology"/>
<dbReference type="AlphaFoldDB" id="L0K790"/>
<dbReference type="EMBL" id="CP003359">
    <property type="protein sequence ID" value="AGB41152.1"/>
    <property type="molecule type" value="Genomic_DNA"/>
</dbReference>
<protein>
    <recommendedName>
        <fullName evidence="4">Asp23/Gls24 family envelope stress response protein</fullName>
    </recommendedName>
</protein>
<evidence type="ECO:0008006" key="4">
    <source>
        <dbReference type="Google" id="ProtNLM"/>
    </source>
</evidence>
<dbReference type="InterPro" id="IPR005531">
    <property type="entry name" value="Asp23"/>
</dbReference>
<dbReference type="OrthoDB" id="9791482at2"/>
<dbReference type="STRING" id="748449.Halha_1204"/>
<dbReference type="PANTHER" id="PTHR34297">
    <property type="entry name" value="HYPOTHETICAL CYTOSOLIC PROTEIN-RELATED"/>
    <property type="match status" value="1"/>
</dbReference>
<dbReference type="HOGENOM" id="CLU_113198_2_0_9"/>
<dbReference type="KEGG" id="hhl:Halha_1204"/>
<gene>
    <name evidence="2" type="ordered locus">Halha_1204</name>
</gene>
<evidence type="ECO:0000313" key="2">
    <source>
        <dbReference type="EMBL" id="AGB41152.1"/>
    </source>
</evidence>
<dbReference type="PATRIC" id="fig|748449.3.peg.1162"/>
<evidence type="ECO:0000313" key="3">
    <source>
        <dbReference type="Proteomes" id="UP000010880"/>
    </source>
</evidence>
<dbReference type="eggNOG" id="COG1302">
    <property type="taxonomic scope" value="Bacteria"/>
</dbReference>
<reference evidence="3" key="1">
    <citation type="submission" date="2012-02" db="EMBL/GenBank/DDBJ databases">
        <title>The complete genome of Halobacteroides halobius DSM 5150.</title>
        <authorList>
            <person name="Lucas S."/>
            <person name="Copeland A."/>
            <person name="Lapidus A."/>
            <person name="Glavina del Rio T."/>
            <person name="Dalin E."/>
            <person name="Tice H."/>
            <person name="Bruce D."/>
            <person name="Goodwin L."/>
            <person name="Pitluck S."/>
            <person name="Peters L."/>
            <person name="Mikhailova N."/>
            <person name="Gu W."/>
            <person name="Kyrpides N."/>
            <person name="Mavromatis K."/>
            <person name="Ivanova N."/>
            <person name="Brettin T."/>
            <person name="Detter J.C."/>
            <person name="Han C."/>
            <person name="Larimer F."/>
            <person name="Land M."/>
            <person name="Hauser L."/>
            <person name="Markowitz V."/>
            <person name="Cheng J.-F."/>
            <person name="Hugenholtz P."/>
            <person name="Woyke T."/>
            <person name="Wu D."/>
            <person name="Tindall B."/>
            <person name="Pomrenke H."/>
            <person name="Brambilla E."/>
            <person name="Klenk H.-P."/>
            <person name="Eisen J.A."/>
        </authorList>
    </citation>
    <scope>NUCLEOTIDE SEQUENCE [LARGE SCALE GENOMIC DNA]</scope>
    <source>
        <strain evidence="3">ATCC 35273 / DSM 5150 / MD-1</strain>
    </source>
</reference>
<evidence type="ECO:0000256" key="1">
    <source>
        <dbReference type="ARBA" id="ARBA00005721"/>
    </source>
</evidence>
<dbReference type="Pfam" id="PF03780">
    <property type="entry name" value="Asp23"/>
    <property type="match status" value="1"/>
</dbReference>
<accession>L0K790</accession>